<keyword evidence="4" id="KW-0249">Electron transport</keyword>
<evidence type="ECO:0000256" key="4">
    <source>
        <dbReference type="ARBA" id="ARBA00022982"/>
    </source>
</evidence>
<evidence type="ECO:0000256" key="2">
    <source>
        <dbReference type="ARBA" id="ARBA00022448"/>
    </source>
</evidence>
<protein>
    <recommendedName>
        <fullName evidence="11">Cytochrome b6-f complex subunit 7</fullName>
    </recommendedName>
</protein>
<dbReference type="Pfam" id="PF08041">
    <property type="entry name" value="PetM"/>
    <property type="match status" value="1"/>
</dbReference>
<dbReference type="PANTHER" id="PTHR34951:SF1">
    <property type="entry name" value="B6F COMPLEX SUBUNIT, PUTATIVE, EXPRESSED-RELATED"/>
    <property type="match status" value="1"/>
</dbReference>
<feature type="non-terminal residue" evidence="9">
    <location>
        <position position="1"/>
    </location>
</feature>
<gene>
    <name evidence="9" type="ORF">EJB05_04302</name>
</gene>
<evidence type="ECO:0000256" key="6">
    <source>
        <dbReference type="ARBA" id="ARBA00023136"/>
    </source>
</evidence>
<dbReference type="Gramene" id="TVU44841">
    <property type="protein sequence ID" value="TVU44841"/>
    <property type="gene ID" value="EJB05_04302"/>
</dbReference>
<sequence>MTKSTCGPSLANQSPSGHHLLHVTNQDKLPFGHHPFPPSPYPPLISRTKTLPRCCPTLPPAQATSAAAGRTLARAPQQQKKKKKVTVACALPCLITCRLQMASFAVATIPSLAAPAKKRSGVTCVEGMNAYHGLKGLNKVTMLGVRKTADYSFAKIVASLSPAGKQSRGSAFGAQMNAAAEIFRIAVTMNGLVLVGVAVGFVLLRVEAAVEESE</sequence>
<dbReference type="Proteomes" id="UP000324897">
    <property type="component" value="Chromosome 5"/>
</dbReference>
<evidence type="ECO:0000256" key="5">
    <source>
        <dbReference type="ARBA" id="ARBA00022989"/>
    </source>
</evidence>
<keyword evidence="2" id="KW-0813">Transport</keyword>
<evidence type="ECO:0000256" key="3">
    <source>
        <dbReference type="ARBA" id="ARBA00022692"/>
    </source>
</evidence>
<feature type="compositionally biased region" description="Polar residues" evidence="7">
    <location>
        <begin position="1"/>
        <end position="16"/>
    </location>
</feature>
<keyword evidence="5 8" id="KW-1133">Transmembrane helix</keyword>
<evidence type="ECO:0000256" key="1">
    <source>
        <dbReference type="ARBA" id="ARBA00004167"/>
    </source>
</evidence>
<feature type="transmembrane region" description="Helical" evidence="8">
    <location>
        <begin position="182"/>
        <end position="204"/>
    </location>
</feature>
<comment type="subcellular location">
    <subcellularLocation>
        <location evidence="1">Membrane</location>
        <topology evidence="1">Single-pass membrane protein</topology>
    </subcellularLocation>
</comment>
<dbReference type="InterPro" id="IPR012595">
    <property type="entry name" value="PetM_cyt_b6/f_cplx_su7"/>
</dbReference>
<organism evidence="9 10">
    <name type="scientific">Eragrostis curvula</name>
    <name type="common">weeping love grass</name>
    <dbReference type="NCBI Taxonomy" id="38414"/>
    <lineage>
        <taxon>Eukaryota</taxon>
        <taxon>Viridiplantae</taxon>
        <taxon>Streptophyta</taxon>
        <taxon>Embryophyta</taxon>
        <taxon>Tracheophyta</taxon>
        <taxon>Spermatophyta</taxon>
        <taxon>Magnoliopsida</taxon>
        <taxon>Liliopsida</taxon>
        <taxon>Poales</taxon>
        <taxon>Poaceae</taxon>
        <taxon>PACMAD clade</taxon>
        <taxon>Chloridoideae</taxon>
        <taxon>Eragrostideae</taxon>
        <taxon>Eragrostidinae</taxon>
        <taxon>Eragrostis</taxon>
    </lineage>
</organism>
<proteinExistence type="inferred from homology"/>
<dbReference type="HAMAP" id="MF_00396">
    <property type="entry name" value="Cytb6_f_PetM"/>
    <property type="match status" value="1"/>
</dbReference>
<reference evidence="9 10" key="1">
    <citation type="journal article" date="2019" name="Sci. Rep.">
        <title>A high-quality genome of Eragrostis curvula grass provides insights into Poaceae evolution and supports new strategies to enhance forage quality.</title>
        <authorList>
            <person name="Carballo J."/>
            <person name="Santos B.A.C.M."/>
            <person name="Zappacosta D."/>
            <person name="Garbus I."/>
            <person name="Selva J.P."/>
            <person name="Gallo C.A."/>
            <person name="Diaz A."/>
            <person name="Albertini E."/>
            <person name="Caccamo M."/>
            <person name="Echenique V."/>
        </authorList>
    </citation>
    <scope>NUCLEOTIDE SEQUENCE [LARGE SCALE GENOMIC DNA]</scope>
    <source>
        <strain evidence="10">cv. Victoria</strain>
        <tissue evidence="9">Leaf</tissue>
    </source>
</reference>
<dbReference type="OrthoDB" id="1926597at2759"/>
<evidence type="ECO:0000256" key="8">
    <source>
        <dbReference type="SAM" id="Phobius"/>
    </source>
</evidence>
<comment type="caution">
    <text evidence="9">The sequence shown here is derived from an EMBL/GenBank/DDBJ whole genome shotgun (WGS) entry which is preliminary data.</text>
</comment>
<accession>A0A5J9WA43</accession>
<dbReference type="GO" id="GO:0016020">
    <property type="term" value="C:membrane"/>
    <property type="evidence" value="ECO:0007669"/>
    <property type="project" value="UniProtKB-SubCell"/>
</dbReference>
<dbReference type="EMBL" id="RWGY01000004">
    <property type="protein sequence ID" value="TVU44841.1"/>
    <property type="molecule type" value="Genomic_DNA"/>
</dbReference>
<evidence type="ECO:0000313" key="9">
    <source>
        <dbReference type="EMBL" id="TVU44841.1"/>
    </source>
</evidence>
<feature type="region of interest" description="Disordered" evidence="7">
    <location>
        <begin position="1"/>
        <end position="20"/>
    </location>
</feature>
<evidence type="ECO:0008006" key="11">
    <source>
        <dbReference type="Google" id="ProtNLM"/>
    </source>
</evidence>
<dbReference type="InterPro" id="IPR053333">
    <property type="entry name" value="Cytochrome_b6-f_sub7"/>
</dbReference>
<dbReference type="PANTHER" id="PTHR34951">
    <property type="entry name" value="B6F COMPLEX SUBUNIT, PUTATIVE, EXPRESSED-RELATED"/>
    <property type="match status" value="1"/>
</dbReference>
<evidence type="ECO:0000256" key="7">
    <source>
        <dbReference type="SAM" id="MobiDB-lite"/>
    </source>
</evidence>
<dbReference type="GO" id="GO:0009512">
    <property type="term" value="C:cytochrome b6f complex"/>
    <property type="evidence" value="ECO:0007669"/>
    <property type="project" value="InterPro"/>
</dbReference>
<keyword evidence="3 8" id="KW-0812">Transmembrane</keyword>
<evidence type="ECO:0000313" key="10">
    <source>
        <dbReference type="Proteomes" id="UP000324897"/>
    </source>
</evidence>
<name>A0A5J9WA43_9POAL</name>
<keyword evidence="6 8" id="KW-0472">Membrane</keyword>
<dbReference type="SUPFAM" id="SSF103441">
    <property type="entry name" value="PetM subunit of the cytochrome b6f complex"/>
    <property type="match status" value="1"/>
</dbReference>
<keyword evidence="10" id="KW-1185">Reference proteome</keyword>
<dbReference type="AlphaFoldDB" id="A0A5J9WA43"/>